<dbReference type="EMBL" id="CALSDN010000002">
    <property type="protein sequence ID" value="CAH6719571.1"/>
    <property type="molecule type" value="Genomic_DNA"/>
</dbReference>
<proteinExistence type="predicted"/>
<accession>A0ACA9Y3N9</accession>
<keyword evidence="1" id="KW-0238">DNA-binding</keyword>
<comment type="caution">
    <text evidence="1">The sequence shown here is derived from an EMBL/GenBank/DDBJ whole genome shotgun (WGS) entry which is preliminary data.</text>
</comment>
<protein>
    <submittedName>
        <fullName evidence="1">Single-stranded DNA-binding protein Rim1p, mitochondrial</fullName>
    </submittedName>
</protein>
<evidence type="ECO:0000313" key="1">
    <source>
        <dbReference type="EMBL" id="CAH6719571.1"/>
    </source>
</evidence>
<name>A0ACA9Y3N9_9ASCO</name>
<reference evidence="1" key="1">
    <citation type="submission" date="2022-06" db="EMBL/GenBank/DDBJ databases">
        <authorList>
            <person name="Legras J.-L."/>
            <person name="Devillers H."/>
            <person name="Grondin C."/>
        </authorList>
    </citation>
    <scope>NUCLEOTIDE SEQUENCE</scope>
    <source>
        <strain evidence="1">CLIB 1444</strain>
    </source>
</reference>
<organism evidence="1 2">
    <name type="scientific">[Candida] jaroonii</name>
    <dbReference type="NCBI Taxonomy" id="467808"/>
    <lineage>
        <taxon>Eukaryota</taxon>
        <taxon>Fungi</taxon>
        <taxon>Dikarya</taxon>
        <taxon>Ascomycota</taxon>
        <taxon>Saccharomycotina</taxon>
        <taxon>Pichiomycetes</taxon>
        <taxon>Debaryomycetaceae</taxon>
        <taxon>Yamadazyma</taxon>
    </lineage>
</organism>
<keyword evidence="2" id="KW-1185">Reference proteome</keyword>
<gene>
    <name evidence="1" type="ORF">CLIB1444_02S11650</name>
</gene>
<dbReference type="Proteomes" id="UP001152531">
    <property type="component" value="Unassembled WGS sequence"/>
</dbReference>
<sequence>MFQSIRQFSQSSVRSAFAKMQLFGSVGNISAKETKNGVPFITYSLAVNRFAPGEENNSTTDWYNIAVFNDKQVQFFNDYLKPGMQLYVECDVRQNAYIDETETKRYSTNLTQTSYDVIRFAKREQPEEVEESA</sequence>
<evidence type="ECO:0000313" key="2">
    <source>
        <dbReference type="Proteomes" id="UP001152531"/>
    </source>
</evidence>